<feature type="region of interest" description="Disordered" evidence="1">
    <location>
        <begin position="128"/>
        <end position="155"/>
    </location>
</feature>
<sequence length="155" mass="16312">MPRGALRSTGANAAAPKAKAAEPQNAPAPAAKRRGRPPKALKAGPGRPKGVTKHKNVAPKPAATKRGGVISKLDSARADVDNKVKAPPRLMKDGKVKATVLMHQYLNAHRPALAHLTASEQRKRLYEMWHNASENPKNAAGGAKGARGVSTDSDE</sequence>
<evidence type="ECO:0000313" key="2">
    <source>
        <dbReference type="EMBL" id="KAF2499191.1"/>
    </source>
</evidence>
<feature type="compositionally biased region" description="Low complexity" evidence="1">
    <location>
        <begin position="11"/>
        <end position="30"/>
    </location>
</feature>
<dbReference type="OrthoDB" id="10492401at2759"/>
<reference evidence="2" key="1">
    <citation type="journal article" date="2020" name="Stud. Mycol.">
        <title>101 Dothideomycetes genomes: a test case for predicting lifestyles and emergence of pathogens.</title>
        <authorList>
            <person name="Haridas S."/>
            <person name="Albert R."/>
            <person name="Binder M."/>
            <person name="Bloem J."/>
            <person name="Labutti K."/>
            <person name="Salamov A."/>
            <person name="Andreopoulos B."/>
            <person name="Baker S."/>
            <person name="Barry K."/>
            <person name="Bills G."/>
            <person name="Bluhm B."/>
            <person name="Cannon C."/>
            <person name="Castanera R."/>
            <person name="Culley D."/>
            <person name="Daum C."/>
            <person name="Ezra D."/>
            <person name="Gonzalez J."/>
            <person name="Henrissat B."/>
            <person name="Kuo A."/>
            <person name="Liang C."/>
            <person name="Lipzen A."/>
            <person name="Lutzoni F."/>
            <person name="Magnuson J."/>
            <person name="Mondo S."/>
            <person name="Nolan M."/>
            <person name="Ohm R."/>
            <person name="Pangilinan J."/>
            <person name="Park H.-J."/>
            <person name="Ramirez L."/>
            <person name="Alfaro M."/>
            <person name="Sun H."/>
            <person name="Tritt A."/>
            <person name="Yoshinaga Y."/>
            <person name="Zwiers L.-H."/>
            <person name="Turgeon B."/>
            <person name="Goodwin S."/>
            <person name="Spatafora J."/>
            <person name="Crous P."/>
            <person name="Grigoriev I."/>
        </authorList>
    </citation>
    <scope>NUCLEOTIDE SEQUENCE</scope>
    <source>
        <strain evidence="2">CBS 269.34</strain>
    </source>
</reference>
<organism evidence="2 3">
    <name type="scientific">Lophium mytilinum</name>
    <dbReference type="NCBI Taxonomy" id="390894"/>
    <lineage>
        <taxon>Eukaryota</taxon>
        <taxon>Fungi</taxon>
        <taxon>Dikarya</taxon>
        <taxon>Ascomycota</taxon>
        <taxon>Pezizomycotina</taxon>
        <taxon>Dothideomycetes</taxon>
        <taxon>Pleosporomycetidae</taxon>
        <taxon>Mytilinidiales</taxon>
        <taxon>Mytilinidiaceae</taxon>
        <taxon>Lophium</taxon>
    </lineage>
</organism>
<evidence type="ECO:0000256" key="1">
    <source>
        <dbReference type="SAM" id="MobiDB-lite"/>
    </source>
</evidence>
<evidence type="ECO:0000313" key="3">
    <source>
        <dbReference type="Proteomes" id="UP000799750"/>
    </source>
</evidence>
<dbReference type="Proteomes" id="UP000799750">
    <property type="component" value="Unassembled WGS sequence"/>
</dbReference>
<dbReference type="AlphaFoldDB" id="A0A6A6R374"/>
<dbReference type="EMBL" id="MU004184">
    <property type="protein sequence ID" value="KAF2499191.1"/>
    <property type="molecule type" value="Genomic_DNA"/>
</dbReference>
<feature type="region of interest" description="Disordered" evidence="1">
    <location>
        <begin position="1"/>
        <end position="74"/>
    </location>
</feature>
<gene>
    <name evidence="2" type="ORF">BU16DRAFT_523694</name>
</gene>
<keyword evidence="3" id="KW-1185">Reference proteome</keyword>
<protein>
    <submittedName>
        <fullName evidence="2">Uncharacterized protein</fullName>
    </submittedName>
</protein>
<proteinExistence type="predicted"/>
<accession>A0A6A6R374</accession>
<name>A0A6A6R374_9PEZI</name>